<gene>
    <name evidence="1" type="ORF">FHR32_000191</name>
</gene>
<keyword evidence="2" id="KW-1185">Reference proteome</keyword>
<protein>
    <recommendedName>
        <fullName evidence="3">3-keto-disaccharide hydrolase domain-containing protein</fullName>
    </recommendedName>
</protein>
<proteinExistence type="predicted"/>
<accession>A0A7W7RPR8</accession>
<evidence type="ECO:0008006" key="3">
    <source>
        <dbReference type="Google" id="ProtNLM"/>
    </source>
</evidence>
<name>A0A7W7RPR8_9ACTN</name>
<dbReference type="Proteomes" id="UP000534286">
    <property type="component" value="Unassembled WGS sequence"/>
</dbReference>
<dbReference type="SUPFAM" id="SSF49899">
    <property type="entry name" value="Concanavalin A-like lectins/glucanases"/>
    <property type="match status" value="1"/>
</dbReference>
<comment type="caution">
    <text evidence="1">The sequence shown here is derived from an EMBL/GenBank/DDBJ whole genome shotgun (WGS) entry which is preliminary data.</text>
</comment>
<reference evidence="1 2" key="1">
    <citation type="submission" date="2020-08" db="EMBL/GenBank/DDBJ databases">
        <title>Sequencing the genomes of 1000 actinobacteria strains.</title>
        <authorList>
            <person name="Klenk H.-P."/>
        </authorList>
    </citation>
    <scope>NUCLEOTIDE SEQUENCE [LARGE SCALE GENOMIC DNA]</scope>
    <source>
        <strain evidence="1 2">DSM 43023</strain>
    </source>
</reference>
<organism evidence="1 2">
    <name type="scientific">Streptosporangium album</name>
    <dbReference type="NCBI Taxonomy" id="47479"/>
    <lineage>
        <taxon>Bacteria</taxon>
        <taxon>Bacillati</taxon>
        <taxon>Actinomycetota</taxon>
        <taxon>Actinomycetes</taxon>
        <taxon>Streptosporangiales</taxon>
        <taxon>Streptosporangiaceae</taxon>
        <taxon>Streptosporangium</taxon>
    </lineage>
</organism>
<dbReference type="Gene3D" id="2.60.120.560">
    <property type="entry name" value="Exo-inulinase, domain 1"/>
    <property type="match status" value="1"/>
</dbReference>
<dbReference type="EMBL" id="JACHJU010000001">
    <property type="protein sequence ID" value="MBB4935886.1"/>
    <property type="molecule type" value="Genomic_DNA"/>
</dbReference>
<evidence type="ECO:0000313" key="2">
    <source>
        <dbReference type="Proteomes" id="UP000534286"/>
    </source>
</evidence>
<evidence type="ECO:0000313" key="1">
    <source>
        <dbReference type="EMBL" id="MBB4935886.1"/>
    </source>
</evidence>
<sequence length="187" mass="21130">MFADDFSQNKGWPRDDFSYGQYPGYYSLTTHGDNLEHFANAPINVLPPKATSLSVKMRMPDGEPDGQAGLYCHGRRDQNADDGYEFHIRRDGRASIAKRIKGDARDLTLAERIPRYRADKLVTLRAVCLQEPRRVLLTFWVNDERVATVVDDESPLKAGAVGLMARQTSGNRRSTAAHFDDFRLGRL</sequence>
<dbReference type="AlphaFoldDB" id="A0A7W7RPR8"/>
<dbReference type="InterPro" id="IPR013320">
    <property type="entry name" value="ConA-like_dom_sf"/>
</dbReference>